<evidence type="ECO:0000313" key="1">
    <source>
        <dbReference type="EMBL" id="KAJ3555286.1"/>
    </source>
</evidence>
<sequence>MSLLLKDNSGEAKRTGEPANGTNPWVKIDQTVHQVDEEKVKDSTANLDALLVFAGLYSAILTAFLIESSKNLQSDLTEQLLRQIAGQTANYSFHGGYLNSTYNPSQMAPFEVATSDIPVNVCWLASLIFKSFNCFVQPIGAAMASGIPWLKAVALLPIAMLSLLAEISWSISMKLRLAQVHHQARMMWMSLVSAARPIFATVISRLPSHLLTSTIPAPEQETKSVTSNAPLIPLGDLPGYMPVTSKLFTTHRLTFAFLDFLSARSEHLSRSGTPANFLPDMVGNPIVWGYTDITVPEILVACAEYFKHKATYQTVAPLMRHSTIALVCLEHATPLLDGAVCAILESEIRHTELRSAAAGLLRHQDMDRNGHKWLYGSDRTQSTSAEEETEMYLEWCNDFDVNQAQVPDAMVDKLRHFVCNAHAADEHGRKFWRLRRLEDLERQADATSLQNYKSAPGHDAENKMIFSAEGGPSC</sequence>
<accession>A0ACC1T859</accession>
<protein>
    <submittedName>
        <fullName evidence="1">Uncharacterized protein</fullName>
    </submittedName>
</protein>
<comment type="caution">
    <text evidence="1">The sequence shown here is derived from an EMBL/GenBank/DDBJ whole genome shotgun (WGS) entry which is preliminary data.</text>
</comment>
<dbReference type="Proteomes" id="UP001148662">
    <property type="component" value="Unassembled WGS sequence"/>
</dbReference>
<dbReference type="EMBL" id="JANHOG010000345">
    <property type="protein sequence ID" value="KAJ3555286.1"/>
    <property type="molecule type" value="Genomic_DNA"/>
</dbReference>
<organism evidence="1 2">
    <name type="scientific">Phlebia brevispora</name>
    <dbReference type="NCBI Taxonomy" id="194682"/>
    <lineage>
        <taxon>Eukaryota</taxon>
        <taxon>Fungi</taxon>
        <taxon>Dikarya</taxon>
        <taxon>Basidiomycota</taxon>
        <taxon>Agaricomycotina</taxon>
        <taxon>Agaricomycetes</taxon>
        <taxon>Polyporales</taxon>
        <taxon>Meruliaceae</taxon>
        <taxon>Phlebia</taxon>
    </lineage>
</organism>
<evidence type="ECO:0000313" key="2">
    <source>
        <dbReference type="Proteomes" id="UP001148662"/>
    </source>
</evidence>
<name>A0ACC1T859_9APHY</name>
<proteinExistence type="predicted"/>
<reference evidence="1" key="1">
    <citation type="submission" date="2022-07" db="EMBL/GenBank/DDBJ databases">
        <title>Genome Sequence of Phlebia brevispora.</title>
        <authorList>
            <person name="Buettner E."/>
        </authorList>
    </citation>
    <scope>NUCLEOTIDE SEQUENCE</scope>
    <source>
        <strain evidence="1">MPL23</strain>
    </source>
</reference>
<keyword evidence="2" id="KW-1185">Reference proteome</keyword>
<gene>
    <name evidence="1" type="ORF">NM688_g2665</name>
</gene>